<evidence type="ECO:0000313" key="1">
    <source>
        <dbReference type="EMBL" id="KAL2039057.1"/>
    </source>
</evidence>
<sequence>MSIEGSVARTGKVYSEVSSTRRLSKLCIPWTLMGSDQSTQTHSRLYELPFKQSVLDQELVTVRAESQVEASKNINVSSGTATESDRAYKFSSPLRDLDLRSIEAWDDYTFERFGCGAFLRTTWLIFLSITRMEWRKG</sequence>
<gene>
    <name evidence="1" type="ORF">N7G274_008106</name>
</gene>
<name>A0ABR3ZZE0_9LECA</name>
<accession>A0ABR3ZZE0</accession>
<dbReference type="EMBL" id="JBEFKJ010000027">
    <property type="protein sequence ID" value="KAL2039057.1"/>
    <property type="molecule type" value="Genomic_DNA"/>
</dbReference>
<keyword evidence="2" id="KW-1185">Reference proteome</keyword>
<proteinExistence type="predicted"/>
<organism evidence="1 2">
    <name type="scientific">Stereocaulon virgatum</name>
    <dbReference type="NCBI Taxonomy" id="373712"/>
    <lineage>
        <taxon>Eukaryota</taxon>
        <taxon>Fungi</taxon>
        <taxon>Dikarya</taxon>
        <taxon>Ascomycota</taxon>
        <taxon>Pezizomycotina</taxon>
        <taxon>Lecanoromycetes</taxon>
        <taxon>OSLEUM clade</taxon>
        <taxon>Lecanoromycetidae</taxon>
        <taxon>Lecanorales</taxon>
        <taxon>Lecanorineae</taxon>
        <taxon>Stereocaulaceae</taxon>
        <taxon>Stereocaulon</taxon>
    </lineage>
</organism>
<reference evidence="1 2" key="1">
    <citation type="submission" date="2024-09" db="EMBL/GenBank/DDBJ databases">
        <title>Rethinking Asexuality: The Enigmatic Case of Functional Sexual Genes in Lepraria (Stereocaulaceae).</title>
        <authorList>
            <person name="Doellman M."/>
            <person name="Sun Y."/>
            <person name="Barcenas-Pena A."/>
            <person name="Lumbsch H.T."/>
            <person name="Grewe F."/>
        </authorList>
    </citation>
    <scope>NUCLEOTIDE SEQUENCE [LARGE SCALE GENOMIC DNA]</scope>
    <source>
        <strain evidence="1 2">Mercado 3170</strain>
    </source>
</reference>
<comment type="caution">
    <text evidence="1">The sequence shown here is derived from an EMBL/GenBank/DDBJ whole genome shotgun (WGS) entry which is preliminary data.</text>
</comment>
<protein>
    <submittedName>
        <fullName evidence="1">Uncharacterized protein</fullName>
    </submittedName>
</protein>
<dbReference type="Proteomes" id="UP001590950">
    <property type="component" value="Unassembled WGS sequence"/>
</dbReference>
<evidence type="ECO:0000313" key="2">
    <source>
        <dbReference type="Proteomes" id="UP001590950"/>
    </source>
</evidence>